<evidence type="ECO:0000256" key="1">
    <source>
        <dbReference type="SAM" id="MobiDB-lite"/>
    </source>
</evidence>
<sequence length="386" mass="41212">MSNADSSATDTAADRQERGSRRRRADRATSRTEDENSGDTVAGSDRASQTSSKRRRAPRRKDGRASQDGGDRAPREPTRDPTREPTTGGRRRVRATGADTESGRSRRRERSPRNPGASRGGNMGERSSQILANLAEQSRRRRGGYVLGGLLVSCGVALLALLVLLGMQVFGAGVTSSQAEAPIVDPPEGHSRLQPDVYNAAPQAEMFDSLAEREGDASELTEEGLFSQDEDIAAAGVELSLTDTEVTDVCTATVWGDELAETLSEGQCTAAARGLYHDEGEEYVAQFTLFDLAEAGHAEAVAEELDPASRDPGFVLPLEGDHEGLQDGYSQATAQVIGHYLAVYWVARSDGESPGDDDSLASLNVAVTEAADPVFEWVNAANAEDD</sequence>
<keyword evidence="4" id="KW-1185">Reference proteome</keyword>
<feature type="compositionally biased region" description="Basic residues" evidence="1">
    <location>
        <begin position="52"/>
        <end position="62"/>
    </location>
</feature>
<keyword evidence="2" id="KW-0472">Membrane</keyword>
<feature type="compositionally biased region" description="Low complexity" evidence="1">
    <location>
        <begin position="1"/>
        <end position="11"/>
    </location>
</feature>
<gene>
    <name evidence="3" type="ORF">RIF23_03420</name>
</gene>
<evidence type="ECO:0000256" key="2">
    <source>
        <dbReference type="SAM" id="Phobius"/>
    </source>
</evidence>
<feature type="transmembrane region" description="Helical" evidence="2">
    <location>
        <begin position="145"/>
        <end position="167"/>
    </location>
</feature>
<dbReference type="Proteomes" id="UP001250214">
    <property type="component" value="Unassembled WGS sequence"/>
</dbReference>
<keyword evidence="2" id="KW-1133">Transmembrane helix</keyword>
<evidence type="ECO:0000313" key="4">
    <source>
        <dbReference type="Proteomes" id="UP001250214"/>
    </source>
</evidence>
<evidence type="ECO:0000313" key="3">
    <source>
        <dbReference type="EMBL" id="MDS1269342.1"/>
    </source>
</evidence>
<reference evidence="4" key="1">
    <citation type="submission" date="2023-07" db="EMBL/GenBank/DDBJ databases">
        <title>Novel species in the genus Lipingzhangella isolated from Sambhar Salt Lake.</title>
        <authorList>
            <person name="Jiya N."/>
            <person name="Kajale S."/>
            <person name="Sharma A."/>
        </authorList>
    </citation>
    <scope>NUCLEOTIDE SEQUENCE [LARGE SCALE GENOMIC DNA]</scope>
    <source>
        <strain evidence="4">LS1_29</strain>
    </source>
</reference>
<comment type="caution">
    <text evidence="3">The sequence shown here is derived from an EMBL/GenBank/DDBJ whole genome shotgun (WGS) entry which is preliminary data.</text>
</comment>
<protein>
    <submittedName>
        <fullName evidence="3">Uncharacterized protein</fullName>
    </submittedName>
</protein>
<name>A0ABU2H2Y0_9ACTN</name>
<proteinExistence type="predicted"/>
<keyword evidence="2" id="KW-0812">Transmembrane</keyword>
<feature type="compositionally biased region" description="Basic and acidic residues" evidence="1">
    <location>
        <begin position="63"/>
        <end position="83"/>
    </location>
</feature>
<dbReference type="EMBL" id="JAVLVT010000001">
    <property type="protein sequence ID" value="MDS1269342.1"/>
    <property type="molecule type" value="Genomic_DNA"/>
</dbReference>
<organism evidence="3 4">
    <name type="scientific">Lipingzhangella rawalii</name>
    <dbReference type="NCBI Taxonomy" id="2055835"/>
    <lineage>
        <taxon>Bacteria</taxon>
        <taxon>Bacillati</taxon>
        <taxon>Actinomycetota</taxon>
        <taxon>Actinomycetes</taxon>
        <taxon>Streptosporangiales</taxon>
        <taxon>Nocardiopsidaceae</taxon>
        <taxon>Lipingzhangella</taxon>
    </lineage>
</organism>
<accession>A0ABU2H2Y0</accession>
<feature type="region of interest" description="Disordered" evidence="1">
    <location>
        <begin position="1"/>
        <end position="128"/>
    </location>
</feature>
<dbReference type="RefSeq" id="WP_310910823.1">
    <property type="nucleotide sequence ID" value="NZ_JAVLVT010000001.1"/>
</dbReference>